<dbReference type="GO" id="GO:0020037">
    <property type="term" value="F:heme binding"/>
    <property type="evidence" value="ECO:0007669"/>
    <property type="project" value="InterPro"/>
</dbReference>
<dbReference type="InterPro" id="IPR003782">
    <property type="entry name" value="SCO1/SenC"/>
</dbReference>
<keyword evidence="5" id="KW-0186">Copper</keyword>
<dbReference type="GO" id="GO:0046872">
    <property type="term" value="F:metal ion binding"/>
    <property type="evidence" value="ECO:0007669"/>
    <property type="project" value="UniProtKB-KW"/>
</dbReference>
<evidence type="ECO:0000256" key="5">
    <source>
        <dbReference type="ARBA" id="ARBA00023008"/>
    </source>
</evidence>
<evidence type="ECO:0000256" key="2">
    <source>
        <dbReference type="ARBA" id="ARBA00022617"/>
    </source>
</evidence>
<protein>
    <submittedName>
        <fullName evidence="9">Cytochrome oxidase biogenesis protein Sco1/SenC/PrrC, putative copper metallochaperone</fullName>
    </submittedName>
</protein>
<evidence type="ECO:0000256" key="3">
    <source>
        <dbReference type="ARBA" id="ARBA00022723"/>
    </source>
</evidence>
<keyword evidence="2" id="KW-0349">Heme</keyword>
<dbReference type="InterPro" id="IPR013766">
    <property type="entry name" value="Thioredoxin_domain"/>
</dbReference>
<dbReference type="CDD" id="cd02968">
    <property type="entry name" value="SCO"/>
    <property type="match status" value="1"/>
</dbReference>
<feature type="region of interest" description="Disordered" evidence="6">
    <location>
        <begin position="37"/>
        <end position="58"/>
    </location>
</feature>
<dbReference type="Gene3D" id="3.40.30.10">
    <property type="entry name" value="Glutaredoxin"/>
    <property type="match status" value="1"/>
</dbReference>
<dbReference type="Pfam" id="PF02630">
    <property type="entry name" value="SCO1-SenC"/>
    <property type="match status" value="1"/>
</dbReference>
<dbReference type="SUPFAM" id="SSF52833">
    <property type="entry name" value="Thioredoxin-like"/>
    <property type="match status" value="1"/>
</dbReference>
<comment type="similarity">
    <text evidence="1">Belongs to the SCO1/2 family.</text>
</comment>
<gene>
    <name evidence="9" type="ORF">MNBD_GAMMA13-863</name>
</gene>
<dbReference type="GO" id="GO:0005739">
    <property type="term" value="C:mitochondrion"/>
    <property type="evidence" value="ECO:0007669"/>
    <property type="project" value="GOC"/>
</dbReference>
<proteinExistence type="inferred from homology"/>
<keyword evidence="3" id="KW-0479">Metal-binding</keyword>
<dbReference type="Gene3D" id="1.10.760.10">
    <property type="entry name" value="Cytochrome c-like domain"/>
    <property type="match status" value="1"/>
</dbReference>
<dbReference type="GO" id="GO:0009055">
    <property type="term" value="F:electron transfer activity"/>
    <property type="evidence" value="ECO:0007669"/>
    <property type="project" value="InterPro"/>
</dbReference>
<dbReference type="PROSITE" id="PS51007">
    <property type="entry name" value="CYTC"/>
    <property type="match status" value="1"/>
</dbReference>
<reference evidence="9" key="1">
    <citation type="submission" date="2018-06" db="EMBL/GenBank/DDBJ databases">
        <authorList>
            <person name="Zhirakovskaya E."/>
        </authorList>
    </citation>
    <scope>NUCLEOTIDE SEQUENCE</scope>
</reference>
<dbReference type="InterPro" id="IPR036249">
    <property type="entry name" value="Thioredoxin-like_sf"/>
</dbReference>
<dbReference type="InterPro" id="IPR009056">
    <property type="entry name" value="Cyt_c-like_dom"/>
</dbReference>
<dbReference type="EMBL" id="UOFK01000357">
    <property type="protein sequence ID" value="VAW83226.1"/>
    <property type="molecule type" value="Genomic_DNA"/>
</dbReference>
<evidence type="ECO:0000259" key="7">
    <source>
        <dbReference type="PROSITE" id="PS51007"/>
    </source>
</evidence>
<dbReference type="PANTHER" id="PTHR12151">
    <property type="entry name" value="ELECTRON TRANSPORT PROTIN SCO1/SENC FAMILY MEMBER"/>
    <property type="match status" value="1"/>
</dbReference>
<feature type="domain" description="Cytochrome c" evidence="7">
    <location>
        <begin position="247"/>
        <end position="339"/>
    </location>
</feature>
<keyword evidence="4" id="KW-0408">Iron</keyword>
<organism evidence="9">
    <name type="scientific">hydrothermal vent metagenome</name>
    <dbReference type="NCBI Taxonomy" id="652676"/>
    <lineage>
        <taxon>unclassified sequences</taxon>
        <taxon>metagenomes</taxon>
        <taxon>ecological metagenomes</taxon>
    </lineage>
</organism>
<dbReference type="AlphaFoldDB" id="A0A3B0ZRJ4"/>
<dbReference type="InterPro" id="IPR036909">
    <property type="entry name" value="Cyt_c-like_dom_sf"/>
</dbReference>
<dbReference type="GO" id="GO:0033617">
    <property type="term" value="P:mitochondrial respiratory chain complex IV assembly"/>
    <property type="evidence" value="ECO:0007669"/>
    <property type="project" value="TreeGrafter"/>
</dbReference>
<feature type="domain" description="Thioredoxin" evidence="8">
    <location>
        <begin position="60"/>
        <end position="217"/>
    </location>
</feature>
<dbReference type="SUPFAM" id="SSF46626">
    <property type="entry name" value="Cytochrome c"/>
    <property type="match status" value="1"/>
</dbReference>
<dbReference type="PANTHER" id="PTHR12151:SF5">
    <property type="entry name" value="AT19154P"/>
    <property type="match status" value="1"/>
</dbReference>
<evidence type="ECO:0000256" key="6">
    <source>
        <dbReference type="SAM" id="MobiDB-lite"/>
    </source>
</evidence>
<name>A0A3B0ZRJ4_9ZZZZ</name>
<accession>A0A3B0ZRJ4</accession>
<dbReference type="Pfam" id="PF00034">
    <property type="entry name" value="Cytochrom_C"/>
    <property type="match status" value="1"/>
</dbReference>
<sequence length="358" mass="40254">MSLIRTLATSITISLSAASFFYSGYALSSTEPAAKKSDATKTQAVTQPAAKAKPKKRKSRYGANYFPNYVLTTQDGEKMKFFDDVIEDKVVIINFIFTSCKSVCPLETARLKEVYDLLDGRVGKDVFFYSISIDPARDTPEVMKAYMEKYGIANRPGWNFLTGKKEEVDIIRTKLGLKIDDLVTSEDGEIDHNISLVIGNQATGKWVKRSPYEASQVLATMVGDWMHNWSNPVKISSKDYKHAKSVQNYSDGAYIYRTRCLLCHSIGQGDGIGPDLLGVTKRRETNWLARWLLVPDVMLKEKDPIAMEMFEKFDQIPMPNLRLSDIDVKAILEYLTSIDNPEPEPAVDTNKLESIDGK</sequence>
<dbReference type="PROSITE" id="PS51352">
    <property type="entry name" value="THIOREDOXIN_2"/>
    <property type="match status" value="1"/>
</dbReference>
<evidence type="ECO:0000259" key="8">
    <source>
        <dbReference type="PROSITE" id="PS51352"/>
    </source>
</evidence>
<evidence type="ECO:0000313" key="9">
    <source>
        <dbReference type="EMBL" id="VAW83226.1"/>
    </source>
</evidence>
<evidence type="ECO:0000256" key="1">
    <source>
        <dbReference type="ARBA" id="ARBA00010996"/>
    </source>
</evidence>
<feature type="compositionally biased region" description="Low complexity" evidence="6">
    <location>
        <begin position="40"/>
        <end position="51"/>
    </location>
</feature>
<evidence type="ECO:0000256" key="4">
    <source>
        <dbReference type="ARBA" id="ARBA00023004"/>
    </source>
</evidence>